<dbReference type="AlphaFoldDB" id="A0AA94TJ52"/>
<dbReference type="EMBL" id="SOBK01000014">
    <property type="protein sequence ID" value="TDT86286.1"/>
    <property type="molecule type" value="Genomic_DNA"/>
</dbReference>
<gene>
    <name evidence="2" type="ORF">EDC59_11452</name>
</gene>
<keyword evidence="2" id="KW-0132">Cell division</keyword>
<name>A0AA94TJ52_9BACT</name>
<reference evidence="2 3" key="1">
    <citation type="submission" date="2019-03" db="EMBL/GenBank/DDBJ databases">
        <title>Genomic Encyclopedia of Type Strains, Phase IV (KMG-IV): sequencing the most valuable type-strain genomes for metagenomic binning, comparative biology and taxonomic classification.</title>
        <authorList>
            <person name="Goeker M."/>
        </authorList>
    </citation>
    <scope>NUCLEOTIDE SEQUENCE [LARGE SCALE GENOMIC DNA]</scope>
    <source>
        <strain evidence="2 3">DSM 101483</strain>
    </source>
</reference>
<keyword evidence="2" id="KW-0131">Cell cycle</keyword>
<evidence type="ECO:0000313" key="3">
    <source>
        <dbReference type="Proteomes" id="UP000295506"/>
    </source>
</evidence>
<accession>A0AA94TJ52</accession>
<dbReference type="Proteomes" id="UP000295506">
    <property type="component" value="Unassembled WGS sequence"/>
</dbReference>
<protein>
    <submittedName>
        <fullName evidence="2">Cell division protein ZapB</fullName>
    </submittedName>
</protein>
<feature type="coiled-coil region" evidence="1">
    <location>
        <begin position="4"/>
        <end position="45"/>
    </location>
</feature>
<organism evidence="2 3">
    <name type="scientific">Pseudodesulfovibrio indicus</name>
    <dbReference type="NCBI Taxonomy" id="1716143"/>
    <lineage>
        <taxon>Bacteria</taxon>
        <taxon>Pseudomonadati</taxon>
        <taxon>Thermodesulfobacteriota</taxon>
        <taxon>Desulfovibrionia</taxon>
        <taxon>Desulfovibrionales</taxon>
        <taxon>Desulfovibrionaceae</taxon>
    </lineage>
</organism>
<dbReference type="RefSeq" id="WP_166671402.1">
    <property type="nucleotide sequence ID" value="NZ_CAUVXY020000013.1"/>
</dbReference>
<evidence type="ECO:0000256" key="1">
    <source>
        <dbReference type="SAM" id="Coils"/>
    </source>
</evidence>
<sequence>MELVAQLEERFNRLLNKIAELKEENQRLREEVEAERRLRSDIESRIDTLLEKIQNELE</sequence>
<comment type="caution">
    <text evidence="2">The sequence shown here is derived from an EMBL/GenBank/DDBJ whole genome shotgun (WGS) entry which is preliminary data.</text>
</comment>
<proteinExistence type="predicted"/>
<evidence type="ECO:0000313" key="2">
    <source>
        <dbReference type="EMBL" id="TDT86286.1"/>
    </source>
</evidence>
<dbReference type="GO" id="GO:0051301">
    <property type="term" value="P:cell division"/>
    <property type="evidence" value="ECO:0007669"/>
    <property type="project" value="UniProtKB-KW"/>
</dbReference>
<keyword evidence="1" id="KW-0175">Coiled coil</keyword>